<comment type="function">
    <text evidence="3">GTPase that associates with pre-60S ribosomal subunits in the nucleolus and is required for their nuclear export and maturation.</text>
</comment>
<accession>A0A183IIV9</accession>
<reference evidence="7" key="1">
    <citation type="submission" date="2016-06" db="UniProtKB">
        <authorList>
            <consortium name="WormBaseParasite"/>
        </authorList>
    </citation>
    <scope>IDENTIFICATION</scope>
</reference>
<evidence type="ECO:0000313" key="5">
    <source>
        <dbReference type="EMBL" id="VDP01555.1"/>
    </source>
</evidence>
<comment type="similarity">
    <text evidence="3">Belongs to the TRAFAC class YlqF/YawG GTPase family. NOG2 subfamily.</text>
</comment>
<dbReference type="EMBL" id="UZAM01007812">
    <property type="protein sequence ID" value="VDP01555.1"/>
    <property type="molecule type" value="Genomic_DNA"/>
</dbReference>
<dbReference type="PANTHER" id="PTHR11089">
    <property type="entry name" value="GTP-BINDING PROTEIN-RELATED"/>
    <property type="match status" value="1"/>
</dbReference>
<protein>
    <recommendedName>
        <fullName evidence="3">Nucleolar GTP-binding protein 2</fullName>
    </recommendedName>
</protein>
<dbReference type="AlphaFoldDB" id="A0A183IIV9"/>
<dbReference type="Pfam" id="PF08153">
    <property type="entry name" value="NGP1NT"/>
    <property type="match status" value="1"/>
</dbReference>
<evidence type="ECO:0000256" key="1">
    <source>
        <dbReference type="ARBA" id="ARBA00022741"/>
    </source>
</evidence>
<evidence type="ECO:0000313" key="6">
    <source>
        <dbReference type="Proteomes" id="UP000270296"/>
    </source>
</evidence>
<dbReference type="PANTHER" id="PTHR11089:SF9">
    <property type="entry name" value="NUCLEOLAR GTP-BINDING PROTEIN 2"/>
    <property type="match status" value="1"/>
</dbReference>
<organism evidence="7">
    <name type="scientific">Soboliphyme baturini</name>
    <dbReference type="NCBI Taxonomy" id="241478"/>
    <lineage>
        <taxon>Eukaryota</taxon>
        <taxon>Metazoa</taxon>
        <taxon>Ecdysozoa</taxon>
        <taxon>Nematoda</taxon>
        <taxon>Enoplea</taxon>
        <taxon>Dorylaimia</taxon>
        <taxon>Dioctophymatida</taxon>
        <taxon>Dioctophymatoidea</taxon>
        <taxon>Soboliphymatidae</taxon>
        <taxon>Soboliphyme</taxon>
    </lineage>
</organism>
<evidence type="ECO:0000313" key="7">
    <source>
        <dbReference type="WBParaSite" id="SBAD_0000371601-mRNA-1"/>
    </source>
</evidence>
<dbReference type="InterPro" id="IPR027417">
    <property type="entry name" value="P-loop_NTPase"/>
</dbReference>
<dbReference type="OrthoDB" id="444945at2759"/>
<dbReference type="InterPro" id="IPR012971">
    <property type="entry name" value="NOG2_N_dom"/>
</dbReference>
<dbReference type="GO" id="GO:0005730">
    <property type="term" value="C:nucleolus"/>
    <property type="evidence" value="ECO:0007669"/>
    <property type="project" value="UniProtKB-SubCell"/>
</dbReference>
<keyword evidence="2 3" id="KW-0342">GTP-binding</keyword>
<feature type="domain" description="Nucleolar GTP-binding protein 2 N-terminal" evidence="4">
    <location>
        <begin position="22"/>
        <end position="152"/>
    </location>
</feature>
<dbReference type="SUPFAM" id="SSF52540">
    <property type="entry name" value="P-loop containing nucleoside triphosphate hydrolases"/>
    <property type="match status" value="1"/>
</dbReference>
<gene>
    <name evidence="5" type="ORF">SBAD_LOCUS3555</name>
</gene>
<dbReference type="Proteomes" id="UP000270296">
    <property type="component" value="Unassembled WGS sequence"/>
</dbReference>
<name>A0A183IIV9_9BILA</name>
<evidence type="ECO:0000259" key="4">
    <source>
        <dbReference type="Pfam" id="PF08153"/>
    </source>
</evidence>
<keyword evidence="1 3" id="KW-0547">Nucleotide-binding</keyword>
<dbReference type="WBParaSite" id="SBAD_0000371601-mRNA-1">
    <property type="protein sequence ID" value="SBAD_0000371601-mRNA-1"/>
    <property type="gene ID" value="SBAD_0000371601"/>
</dbReference>
<dbReference type="GO" id="GO:0005525">
    <property type="term" value="F:GTP binding"/>
    <property type="evidence" value="ECO:0007669"/>
    <property type="project" value="UniProtKB-KW"/>
</dbReference>
<evidence type="ECO:0000256" key="3">
    <source>
        <dbReference type="RuleBase" id="RU364023"/>
    </source>
</evidence>
<keyword evidence="6" id="KW-1185">Reference proteome</keyword>
<dbReference type="InterPro" id="IPR050755">
    <property type="entry name" value="TRAFAC_YlqF/YawG_RiboMat"/>
</dbReference>
<sequence length="348" mass="40043">MGKPRTKTTDQRTPTTIRRLLMYKNFKPKRDRRGKIVKAAPFQKTLSSGEMSRVEPNRKWFGNTRVIGQAALQKFQEHLGIALKDPYQVIMKQTNLPITLLTEKCKNVRNHIVDTESFEYTFGPKAQRKKPNIKIPDLESLLSTAQNKSEKYSEETDGNLVTGNDRILNSANDSLFQKGQSKRIWGELYKVVDSSDVICEVLDSRDPMGTRCRTVEDFVRKEKPFKHIVLILNKVDLIPQSVTHRWIKILAKEYPTIAFHANMMNPFGKDSFLLIRCGFQLHKERQQISVGFIGYPNVGKICNVAPIPGETKRHKPVQYSGISEIDSDVKDQSVRRRCESEVWRKKVP</sequence>
<dbReference type="Gene3D" id="3.40.50.300">
    <property type="entry name" value="P-loop containing nucleotide triphosphate hydrolases"/>
    <property type="match status" value="1"/>
</dbReference>
<proteinExistence type="inferred from homology"/>
<evidence type="ECO:0000256" key="2">
    <source>
        <dbReference type="ARBA" id="ARBA00023134"/>
    </source>
</evidence>
<keyword evidence="3" id="KW-0539">Nucleus</keyword>
<comment type="subcellular location">
    <subcellularLocation>
        <location evidence="3">Nucleus</location>
        <location evidence="3">Nucleolus</location>
    </subcellularLocation>
</comment>
<reference evidence="5 6" key="2">
    <citation type="submission" date="2018-11" db="EMBL/GenBank/DDBJ databases">
        <authorList>
            <consortium name="Pathogen Informatics"/>
        </authorList>
    </citation>
    <scope>NUCLEOTIDE SEQUENCE [LARGE SCALE GENOMIC DNA]</scope>
</reference>